<name>A0A318RKB2_WILLI</name>
<feature type="compositionally biased region" description="Polar residues" evidence="2">
    <location>
        <begin position="270"/>
        <end position="279"/>
    </location>
</feature>
<dbReference type="EMBL" id="QJSP01000004">
    <property type="protein sequence ID" value="PYE18499.1"/>
    <property type="molecule type" value="Genomic_DNA"/>
</dbReference>
<dbReference type="Gene3D" id="3.40.80.10">
    <property type="entry name" value="Peptidoglycan recognition protein-like"/>
    <property type="match status" value="1"/>
</dbReference>
<comment type="caution">
    <text evidence="5">The sequence shown here is derived from an EMBL/GenBank/DDBJ whole genome shotgun (WGS) entry which is preliminary data.</text>
</comment>
<feature type="compositionally biased region" description="Low complexity" evidence="2">
    <location>
        <begin position="101"/>
        <end position="134"/>
    </location>
</feature>
<evidence type="ECO:0000313" key="6">
    <source>
        <dbReference type="Proteomes" id="UP000247591"/>
    </source>
</evidence>
<evidence type="ECO:0000256" key="1">
    <source>
        <dbReference type="ARBA" id="ARBA00007553"/>
    </source>
</evidence>
<proteinExistence type="inferred from homology"/>
<sequence>MRYRRPKPSIILGTVAAVVVASPLAVLIGGSAPTIAVDPSEPPAPVVSATTINQVSLEDVPTIVLNLIKSGLADAGVTLPPVDVSGIDLPDIPLQIPPGLIPSGLIPSEEAPSTTAPGTGGSESSATTPSGTSTPPAPGQPGAGTPEGAVVKEVSQDTPFSMVGLTWEGLSNSTAHIRAKQPNGQWGPWVSADAAHGPGNKDPLKQGTEPVWVGNTTAVQIAVTSAEGVATPGGTADPATTDPATTDPSAAQTPTSTTFTTPPVPKRTETSIPTSTVTSGEVAPRAFTPKQEPMLTTTGAPGADPVQQIVSSLSAALITPGTGSVDPATGSVGSAQDPQAAPPIPGDATDPAAPVNPALPAPILPAPSTEPQVITRAQWGADEGMRCSEPQYDDTLKEAIVHHTAGSNDYTREQSAEIVRGIYAYHAQTLGWCDIGYNVLVDKYGQIFEGRAGGLDRNVQGAHTGGFNEDTVGLAMMGDLNQIAPTPEMVQSVGNFLGWRLKVAQLDPRGQGTLVSQYFDGSRYGAGEAVTMPTISGHRDFGNTECPGTYGYEALPQIRDIAAGGGSAIPAAPAPVPEVLSTTDQGAIAQQWVATGGPTGTLGNATTVEQTTPDGTAKYADFENGKIYWSEATGAQVVQGAIAKAWAAMGFENSSLGLPTSPETTGPEGVSQTFQGGTLFFNLITGIVQVLRTYIDEFTNSYNEQRGTPAPAPTTAPAG</sequence>
<feature type="domain" description="N-acetylmuramoyl-L-alanine amidase" evidence="3">
    <location>
        <begin position="385"/>
        <end position="548"/>
    </location>
</feature>
<feature type="region of interest" description="Disordered" evidence="2">
    <location>
        <begin position="179"/>
        <end position="204"/>
    </location>
</feature>
<dbReference type="PANTHER" id="PTHR11022:SF41">
    <property type="entry name" value="PEPTIDOGLYCAN-RECOGNITION PROTEIN LC-RELATED"/>
    <property type="match status" value="1"/>
</dbReference>
<dbReference type="CDD" id="cd06583">
    <property type="entry name" value="PGRP"/>
    <property type="match status" value="1"/>
</dbReference>
<dbReference type="SUPFAM" id="SSF55846">
    <property type="entry name" value="N-acetylmuramoyl-L-alanine amidase-like"/>
    <property type="match status" value="1"/>
</dbReference>
<dbReference type="InterPro" id="IPR036505">
    <property type="entry name" value="Amidase/PGRP_sf"/>
</dbReference>
<feature type="domain" description="Peptidoglycan recognition protein family" evidence="4">
    <location>
        <begin position="371"/>
        <end position="519"/>
    </location>
</feature>
<dbReference type="Pfam" id="PF01510">
    <property type="entry name" value="Amidase_2"/>
    <property type="match status" value="1"/>
</dbReference>
<dbReference type="GO" id="GO:0008270">
    <property type="term" value="F:zinc ion binding"/>
    <property type="evidence" value="ECO:0007669"/>
    <property type="project" value="InterPro"/>
</dbReference>
<dbReference type="GO" id="GO:0008745">
    <property type="term" value="F:N-acetylmuramoyl-L-alanine amidase activity"/>
    <property type="evidence" value="ECO:0007669"/>
    <property type="project" value="InterPro"/>
</dbReference>
<dbReference type="Proteomes" id="UP000247591">
    <property type="component" value="Unassembled WGS sequence"/>
</dbReference>
<feature type="region of interest" description="Disordered" evidence="2">
    <location>
        <begin position="227"/>
        <end position="305"/>
    </location>
</feature>
<dbReference type="RefSeq" id="WP_245937808.1">
    <property type="nucleotide sequence ID" value="NZ_QJSP01000004.1"/>
</dbReference>
<gene>
    <name evidence="5" type="ORF">DFR67_10478</name>
</gene>
<evidence type="ECO:0000259" key="4">
    <source>
        <dbReference type="SMART" id="SM00701"/>
    </source>
</evidence>
<dbReference type="PANTHER" id="PTHR11022">
    <property type="entry name" value="PEPTIDOGLYCAN RECOGNITION PROTEIN"/>
    <property type="match status" value="1"/>
</dbReference>
<accession>A0A318RKB2</accession>
<dbReference type="GO" id="GO:0009253">
    <property type="term" value="P:peptidoglycan catabolic process"/>
    <property type="evidence" value="ECO:0007669"/>
    <property type="project" value="InterPro"/>
</dbReference>
<evidence type="ECO:0000259" key="3">
    <source>
        <dbReference type="SMART" id="SM00644"/>
    </source>
</evidence>
<feature type="region of interest" description="Disordered" evidence="2">
    <location>
        <begin position="100"/>
        <end position="148"/>
    </location>
</feature>
<reference evidence="5 6" key="1">
    <citation type="submission" date="2018-06" db="EMBL/GenBank/DDBJ databases">
        <title>Genomic Encyclopedia of Type Strains, Phase IV (KMG-IV): sequencing the most valuable type-strain genomes for metagenomic binning, comparative biology and taxonomic classification.</title>
        <authorList>
            <person name="Goeker M."/>
        </authorList>
    </citation>
    <scope>NUCLEOTIDE SEQUENCE [LARGE SCALE GENOMIC DNA]</scope>
    <source>
        <strain evidence="5 6">DSM 45521</strain>
    </source>
</reference>
<feature type="region of interest" description="Disordered" evidence="2">
    <location>
        <begin position="321"/>
        <end position="357"/>
    </location>
</feature>
<organism evidence="5 6">
    <name type="scientific">Williamsia limnetica</name>
    <dbReference type="NCBI Taxonomy" id="882452"/>
    <lineage>
        <taxon>Bacteria</taxon>
        <taxon>Bacillati</taxon>
        <taxon>Actinomycetota</taxon>
        <taxon>Actinomycetes</taxon>
        <taxon>Mycobacteriales</taxon>
        <taxon>Nocardiaceae</taxon>
        <taxon>Williamsia</taxon>
    </lineage>
</organism>
<feature type="compositionally biased region" description="Low complexity" evidence="2">
    <location>
        <begin position="230"/>
        <end position="261"/>
    </location>
</feature>
<protein>
    <submittedName>
        <fullName evidence="5">Uncharacterized protein with LGFP repeats</fullName>
    </submittedName>
</protein>
<dbReference type="SMART" id="SM00701">
    <property type="entry name" value="PGRP"/>
    <property type="match status" value="1"/>
</dbReference>
<dbReference type="InterPro" id="IPR006619">
    <property type="entry name" value="PGRP_domain_met/bac"/>
</dbReference>
<keyword evidence="6" id="KW-1185">Reference proteome</keyword>
<dbReference type="Pfam" id="PF08310">
    <property type="entry name" value="LGFP"/>
    <property type="match status" value="1"/>
</dbReference>
<dbReference type="InterPro" id="IPR002502">
    <property type="entry name" value="Amidase_domain"/>
</dbReference>
<dbReference type="SMART" id="SM00644">
    <property type="entry name" value="Ami_2"/>
    <property type="match status" value="1"/>
</dbReference>
<dbReference type="AlphaFoldDB" id="A0A318RKB2"/>
<dbReference type="InterPro" id="IPR013207">
    <property type="entry name" value="LGFP"/>
</dbReference>
<comment type="similarity">
    <text evidence="1">Belongs to the N-acetylmuramoyl-L-alanine amidase 2 family.</text>
</comment>
<evidence type="ECO:0000313" key="5">
    <source>
        <dbReference type="EMBL" id="PYE18499.1"/>
    </source>
</evidence>
<evidence type="ECO:0000256" key="2">
    <source>
        <dbReference type="SAM" id="MobiDB-lite"/>
    </source>
</evidence>
<dbReference type="InterPro" id="IPR015510">
    <property type="entry name" value="PGRP"/>
</dbReference>